<comment type="pathway">
    <text evidence="2">Purine metabolism; urate degradation; (S)-allantoin from urate: step 3/3.</text>
</comment>
<evidence type="ECO:0000313" key="8">
    <source>
        <dbReference type="EMBL" id="PBD18309.1"/>
    </source>
</evidence>
<keyword evidence="6" id="KW-0456">Lyase</keyword>
<dbReference type="EMBL" id="NTHN01000253">
    <property type="protein sequence ID" value="PBD18309.1"/>
    <property type="molecule type" value="Genomic_DNA"/>
</dbReference>
<dbReference type="InterPro" id="IPR016193">
    <property type="entry name" value="Cytidine_deaminase-like"/>
</dbReference>
<dbReference type="InterPro" id="IPR018020">
    <property type="entry name" value="OHCU_decarboxylase"/>
</dbReference>
<dbReference type="UniPathway" id="UPA00394">
    <property type="reaction ID" value="UER00652"/>
</dbReference>
<dbReference type="InterPro" id="IPR002125">
    <property type="entry name" value="CMP_dCMP_dom"/>
</dbReference>
<evidence type="ECO:0000256" key="6">
    <source>
        <dbReference type="ARBA" id="ARBA00023239"/>
    </source>
</evidence>
<evidence type="ECO:0000256" key="2">
    <source>
        <dbReference type="ARBA" id="ARBA00004754"/>
    </source>
</evidence>
<evidence type="ECO:0000256" key="4">
    <source>
        <dbReference type="ARBA" id="ARBA00022631"/>
    </source>
</evidence>
<proteinExistence type="predicted"/>
<evidence type="ECO:0000259" key="7">
    <source>
        <dbReference type="PROSITE" id="PS51747"/>
    </source>
</evidence>
<dbReference type="EC" id="4.1.1.97" evidence="3"/>
<dbReference type="SUPFAM" id="SSF53927">
    <property type="entry name" value="Cytidine deaminase-like"/>
    <property type="match status" value="1"/>
</dbReference>
<reference evidence="8" key="1">
    <citation type="submission" date="2017-09" db="EMBL/GenBank/DDBJ databases">
        <title>Yangia sp. SAOS 153D whole genome sequencing.</title>
        <authorList>
            <person name="Verma A."/>
            <person name="Krishnamurthi S."/>
        </authorList>
    </citation>
    <scope>NUCLEOTIDE SEQUENCE [LARGE SCALE GENOMIC DNA]</scope>
    <source>
        <strain evidence="8">SAOS 153D</strain>
    </source>
</reference>
<dbReference type="AlphaFoldDB" id="A0A2A3JV04"/>
<dbReference type="GO" id="GO:0006144">
    <property type="term" value="P:purine nucleobase metabolic process"/>
    <property type="evidence" value="ECO:0007669"/>
    <property type="project" value="UniProtKB-KW"/>
</dbReference>
<dbReference type="CDD" id="cd01285">
    <property type="entry name" value="nucleoside_deaminase"/>
    <property type="match status" value="1"/>
</dbReference>
<evidence type="ECO:0000256" key="1">
    <source>
        <dbReference type="ARBA" id="ARBA00001163"/>
    </source>
</evidence>
<keyword evidence="5" id="KW-0210">Decarboxylase</keyword>
<dbReference type="PANTHER" id="PTHR43466">
    <property type="entry name" value="2-OXO-4-HYDROXY-4-CARBOXY-5-UREIDOIMIDAZOLINE DECARBOXYLASE-RELATED"/>
    <property type="match status" value="1"/>
</dbReference>
<dbReference type="InterPro" id="IPR036778">
    <property type="entry name" value="OHCU_decarboxylase_sf"/>
</dbReference>
<dbReference type="Gene3D" id="1.10.3330.10">
    <property type="entry name" value="Oxo-4-hydroxy-4-carboxy-5-ureidoimidazoline decarboxylase"/>
    <property type="match status" value="1"/>
</dbReference>
<protein>
    <recommendedName>
        <fullName evidence="3">2-oxo-4-hydroxy-4-carboxy-5-ureidoimidazoline decarboxylase</fullName>
        <ecNumber evidence="3">4.1.1.97</ecNumber>
    </recommendedName>
</protein>
<name>A0A2A3JV04_9RHOB</name>
<dbReference type="SUPFAM" id="SSF158694">
    <property type="entry name" value="UraD-Like"/>
    <property type="match status" value="1"/>
</dbReference>
<gene>
    <name evidence="8" type="primary">uraD</name>
    <name evidence="8" type="ORF">CLG85_15440</name>
</gene>
<dbReference type="PROSITE" id="PS51747">
    <property type="entry name" value="CYT_DCMP_DEAMINASES_2"/>
    <property type="match status" value="1"/>
</dbReference>
<dbReference type="Pfam" id="PF00383">
    <property type="entry name" value="dCMP_cyt_deam_1"/>
    <property type="match status" value="1"/>
</dbReference>
<dbReference type="NCBIfam" id="TIGR03164">
    <property type="entry name" value="UHCUDC"/>
    <property type="match status" value="1"/>
</dbReference>
<dbReference type="GO" id="GO:0051997">
    <property type="term" value="F:2-oxo-4-hydroxy-4-carboxy-5-ureidoimidazoline decarboxylase activity"/>
    <property type="evidence" value="ECO:0007669"/>
    <property type="project" value="UniProtKB-EC"/>
</dbReference>
<dbReference type="GO" id="GO:0000255">
    <property type="term" value="P:allantoin metabolic process"/>
    <property type="evidence" value="ECO:0007669"/>
    <property type="project" value="InterPro"/>
</dbReference>
<dbReference type="OrthoDB" id="9802676at2"/>
<accession>A0A2A3JV04</accession>
<dbReference type="GO" id="GO:0019628">
    <property type="term" value="P:urate catabolic process"/>
    <property type="evidence" value="ECO:0007669"/>
    <property type="project" value="UniProtKB-UniPathway"/>
</dbReference>
<evidence type="ECO:0000256" key="3">
    <source>
        <dbReference type="ARBA" id="ARBA00012257"/>
    </source>
</evidence>
<evidence type="ECO:0000256" key="5">
    <source>
        <dbReference type="ARBA" id="ARBA00022793"/>
    </source>
</evidence>
<keyword evidence="4" id="KW-0659">Purine metabolism</keyword>
<dbReference type="Pfam" id="PF09349">
    <property type="entry name" value="OHCU_decarbox"/>
    <property type="match status" value="1"/>
</dbReference>
<comment type="catalytic activity">
    <reaction evidence="1">
        <text>5-hydroxy-2-oxo-4-ureido-2,5-dihydro-1H-imidazole-5-carboxylate + H(+) = (S)-allantoin + CO2</text>
        <dbReference type="Rhea" id="RHEA:26301"/>
        <dbReference type="ChEBI" id="CHEBI:15378"/>
        <dbReference type="ChEBI" id="CHEBI:15678"/>
        <dbReference type="ChEBI" id="CHEBI:16526"/>
        <dbReference type="ChEBI" id="CHEBI:58639"/>
        <dbReference type="EC" id="4.1.1.97"/>
    </reaction>
</comment>
<sequence length="215" mass="23623">MKDDDLRHLRETIRIARESRDAGNHPFGATLVGPDGAVLLRRGNNYSDDKGVGHAELLVAQEASRLYAPEFLESCTLYTSVEPCCMCAGACYWAGIGTVVYGMTEKRLAVLTAHPDLAGKLAQAKRLTAESTAEQAGAGLDALTDEERVSFTELNEAYTSKFGFPFIIAVRDNDKASIMQAFRRRLGNDRTTEFAEACRQVERIAELRLMDKLGA</sequence>
<dbReference type="PANTHER" id="PTHR43466:SF1">
    <property type="entry name" value="2-OXO-4-HYDROXY-4-CARBOXY-5-UREIDOIMIDAZOLINE DECARBOXYLASE-RELATED"/>
    <property type="match status" value="1"/>
</dbReference>
<dbReference type="InterPro" id="IPR017580">
    <property type="entry name" value="OHCU_decarboxylase-1"/>
</dbReference>
<comment type="caution">
    <text evidence="8">The sequence shown here is derived from an EMBL/GenBank/DDBJ whole genome shotgun (WGS) entry which is preliminary data.</text>
</comment>
<feature type="domain" description="CMP/dCMP-type deaminase" evidence="7">
    <location>
        <begin position="3"/>
        <end position="124"/>
    </location>
</feature>
<organism evidence="8">
    <name type="scientific">Alloyangia mangrovi</name>
    <dbReference type="NCBI Taxonomy" id="1779329"/>
    <lineage>
        <taxon>Bacteria</taxon>
        <taxon>Pseudomonadati</taxon>
        <taxon>Pseudomonadota</taxon>
        <taxon>Alphaproteobacteria</taxon>
        <taxon>Rhodobacterales</taxon>
        <taxon>Roseobacteraceae</taxon>
        <taxon>Alloyangia</taxon>
    </lineage>
</organism>